<dbReference type="EMBL" id="WNWM01000002">
    <property type="protein sequence ID" value="MUI14257.1"/>
    <property type="molecule type" value="Genomic_DNA"/>
</dbReference>
<feature type="chain" id="PRO_5026219089" evidence="1">
    <location>
        <begin position="24"/>
        <end position="336"/>
    </location>
</feature>
<dbReference type="PANTHER" id="PTHR13833">
    <property type="match status" value="1"/>
</dbReference>
<sequence length="336" mass="33712">MQNDILQRALPAVLLALAVTACGGGSDAPAAGGVTKSIEATLSPLPDIVGVINGQGTNARFANIRDLAMAADGTLLVADDKVLRHIAPDGAVVTLASADAVGSVAPSASSLLAYAQVDAAARSVTVRRLDDNLQSTTVATLPLSPNEAFELHGTVDGKLYGIGNERIVTIAENGSVAPLAGTVTGAGSPVPVDGAAGTARFRSLKAATSDRQGNLYVIDDTLIRKVTPAGVVTTLAGSPGAALPQDGTGSQARFLAPFGLAVDSQGDVLVLDTLSGLPNATLRKVTQAGVTTIATLPGNTVRQIAGNGGQRVVLVRATQVDVLNADGTTTPFAGKE</sequence>
<keyword evidence="1" id="KW-0732">Signal</keyword>
<evidence type="ECO:0000313" key="2">
    <source>
        <dbReference type="EMBL" id="MUI14257.1"/>
    </source>
</evidence>
<comment type="caution">
    <text evidence="2">The sequence shown here is derived from an EMBL/GenBank/DDBJ whole genome shotgun (WGS) entry which is preliminary data.</text>
</comment>
<dbReference type="Proteomes" id="UP000431684">
    <property type="component" value="Unassembled WGS sequence"/>
</dbReference>
<dbReference type="InterPro" id="IPR011042">
    <property type="entry name" value="6-blade_b-propeller_TolB-like"/>
</dbReference>
<dbReference type="SUPFAM" id="SSF63829">
    <property type="entry name" value="Calcium-dependent phosphotriesterase"/>
    <property type="match status" value="1"/>
</dbReference>
<evidence type="ECO:0000313" key="3">
    <source>
        <dbReference type="Proteomes" id="UP000431684"/>
    </source>
</evidence>
<dbReference type="AlphaFoldDB" id="A0A6I3XCY3"/>
<name>A0A6I3XCY3_9BURK</name>
<proteinExistence type="predicted"/>
<dbReference type="OrthoDB" id="9774579at2"/>
<protein>
    <submittedName>
        <fullName evidence="2">Uncharacterized protein</fullName>
    </submittedName>
</protein>
<dbReference type="Gene3D" id="2.120.10.30">
    <property type="entry name" value="TolB, C-terminal domain"/>
    <property type="match status" value="1"/>
</dbReference>
<keyword evidence="3" id="KW-1185">Reference proteome</keyword>
<evidence type="ECO:0000256" key="1">
    <source>
        <dbReference type="SAM" id="SignalP"/>
    </source>
</evidence>
<organism evidence="2 3">
    <name type="scientific">Pseudoduganella dura</name>
    <dbReference type="NCBI Taxonomy" id="321982"/>
    <lineage>
        <taxon>Bacteria</taxon>
        <taxon>Pseudomonadati</taxon>
        <taxon>Pseudomonadota</taxon>
        <taxon>Betaproteobacteria</taxon>
        <taxon>Burkholderiales</taxon>
        <taxon>Oxalobacteraceae</taxon>
        <taxon>Telluria group</taxon>
        <taxon>Pseudoduganella</taxon>
    </lineage>
</organism>
<reference evidence="2 3" key="1">
    <citation type="submission" date="2019-11" db="EMBL/GenBank/DDBJ databases">
        <title>Draft Genome Sequences of Six Type Strains of the Genus Massilia.</title>
        <authorList>
            <person name="Miess H."/>
            <person name="Frediansyah A."/>
            <person name="Goeker M."/>
            <person name="Gross H."/>
        </authorList>
    </citation>
    <scope>NUCLEOTIDE SEQUENCE [LARGE SCALE GENOMIC DNA]</scope>
    <source>
        <strain evidence="2 3">DSM 17513</strain>
    </source>
</reference>
<feature type="signal peptide" evidence="1">
    <location>
        <begin position="1"/>
        <end position="23"/>
    </location>
</feature>
<dbReference type="PANTHER" id="PTHR13833:SF71">
    <property type="entry name" value="NHL DOMAIN-CONTAINING PROTEIN"/>
    <property type="match status" value="1"/>
</dbReference>
<dbReference type="RefSeq" id="WP_155709971.1">
    <property type="nucleotide sequence ID" value="NZ_BMWU01000002.1"/>
</dbReference>
<gene>
    <name evidence="2" type="ORF">GJV26_17585</name>
</gene>
<accession>A0A6I3XCY3</accession>